<comment type="caution">
    <text evidence="2">The sequence shown here is derived from an EMBL/GenBank/DDBJ whole genome shotgun (WGS) entry which is preliminary data.</text>
</comment>
<organism evidence="2 3">
    <name type="scientific">Malaciobacter canalis</name>
    <dbReference type="NCBI Taxonomy" id="1912871"/>
    <lineage>
        <taxon>Bacteria</taxon>
        <taxon>Pseudomonadati</taxon>
        <taxon>Campylobacterota</taxon>
        <taxon>Epsilonproteobacteria</taxon>
        <taxon>Campylobacterales</taxon>
        <taxon>Arcobacteraceae</taxon>
        <taxon>Malaciobacter</taxon>
    </lineage>
</organism>
<accession>A0ABX4LMJ9</accession>
<dbReference type="InterPro" id="IPR014001">
    <property type="entry name" value="Helicase_ATP-bd"/>
</dbReference>
<dbReference type="Gene3D" id="3.40.50.300">
    <property type="entry name" value="P-loop containing nucleotide triphosphate hydrolases"/>
    <property type="match status" value="2"/>
</dbReference>
<sequence length="876" mass="104032">MYDLDYLFKEFETKKTKKDLEKLRKEYEDINPFFLSQLNQSLSLRPYQLEAISRLDYVIENDDVYFEDKSKHILFNMATGSGKTLLMASNILYFYEKGYRNFIFFVNRDVIVKKTKENFVNIQSDKYLFRDEIIHNSQKIKVKEVTSFEETNDDEIQIIFTTIQNLHLKLNTPTENQITYDGVKDLKIVLLSDEAHHLQTATVKSEIEQLEEEENGWESTVSKLLKLNRDNILLEYTATIDLDNENIAKKYEDKIIVRYSLKEFREDKYSKDISLLKSDMSKDKRVLSALLLSYYREKVALDNGMNLKPLILIKSSKIKDSQSDMEDFLDLIKNLTVSDIEYFKDYDNPQIQRAITYFEKDEDFTYENLISIFKSNFVDESIRIINNKSVNESIVRELNELENNSIRVIFAVNMLNEGWDVLNLFDIVRLDETNSSKKDTVISDKQLIGRGCRIFPFNVVGRERFQRKFDEDLTNDLRVLEEFYYHSKNNDKFINSLKDNLVKEGLIDTDEIEIDVKLKDDFKETDFYNDEFVFKNYQIKKDKTKVDFFDDYGVEKRYEFEIDIKKIITDNPFLETESYNFGDVESKKITISKRVYLKSLSLNSFFFFNNLKKYLPIESIDKFIDDYISQISIYLNNIPKSFDLTSLQPKELLEISNNLFKDIEKQMKKRYTDDIGSKEFERKPIKDIFKDFRRKFKQLPSDTDGEGHSIEKHSKRVSIKDENWYVYDNCYGTSEEKYLVGFVNELIKEYQSNTDKEFEYFYLVRNEGVLKTFGFKNGKGFETDFLIFFKHSNSDLKYQLFVEPKGCHLIQNDKWKETDFLNEVQSVFDTNNKIVYETENYRLVGLPFYNNSDCDGNDDKKTKEVFENMIKEIING</sequence>
<dbReference type="PROSITE" id="PS51192">
    <property type="entry name" value="HELICASE_ATP_BIND_1"/>
    <property type="match status" value="1"/>
</dbReference>
<dbReference type="SUPFAM" id="SSF52540">
    <property type="entry name" value="P-loop containing nucleoside triphosphate hydrolases"/>
    <property type="match status" value="2"/>
</dbReference>
<dbReference type="SMART" id="SM00487">
    <property type="entry name" value="DEXDc"/>
    <property type="match status" value="1"/>
</dbReference>
<name>A0ABX4LMJ9_9BACT</name>
<dbReference type="RefSeq" id="WP_099334979.1">
    <property type="nucleotide sequence ID" value="NZ_CP042812.1"/>
</dbReference>
<reference evidence="2 3" key="1">
    <citation type="submission" date="2017-09" db="EMBL/GenBank/DDBJ databases">
        <authorList>
            <person name="Perez-Cataluna A."/>
            <person name="Figueras M.J."/>
            <person name="Salas-Masso N."/>
        </authorList>
    </citation>
    <scope>NUCLEOTIDE SEQUENCE [LARGE SCALE GENOMIC DNA]</scope>
    <source>
        <strain evidence="2 3">F138-33</strain>
    </source>
</reference>
<evidence type="ECO:0000259" key="1">
    <source>
        <dbReference type="PROSITE" id="PS51192"/>
    </source>
</evidence>
<protein>
    <recommendedName>
        <fullName evidence="1">Helicase ATP-binding domain-containing protein</fullName>
    </recommendedName>
</protein>
<dbReference type="PANTHER" id="PTHR47396:SF1">
    <property type="entry name" value="ATP-DEPENDENT HELICASE IRC3-RELATED"/>
    <property type="match status" value="1"/>
</dbReference>
<dbReference type="InterPro" id="IPR050742">
    <property type="entry name" value="Helicase_Restrict-Modif_Enz"/>
</dbReference>
<dbReference type="EMBL" id="NWVW01000014">
    <property type="protein sequence ID" value="PHO09090.1"/>
    <property type="molecule type" value="Genomic_DNA"/>
</dbReference>
<dbReference type="PANTHER" id="PTHR47396">
    <property type="entry name" value="TYPE I RESTRICTION ENZYME ECOKI R PROTEIN"/>
    <property type="match status" value="1"/>
</dbReference>
<proteinExistence type="predicted"/>
<gene>
    <name evidence="2" type="ORF">CPG37_10860</name>
</gene>
<dbReference type="Pfam" id="PF04851">
    <property type="entry name" value="ResIII"/>
    <property type="match status" value="1"/>
</dbReference>
<dbReference type="Proteomes" id="UP000221384">
    <property type="component" value="Unassembled WGS sequence"/>
</dbReference>
<dbReference type="CDD" id="cd18785">
    <property type="entry name" value="SF2_C"/>
    <property type="match status" value="1"/>
</dbReference>
<evidence type="ECO:0000313" key="2">
    <source>
        <dbReference type="EMBL" id="PHO09090.1"/>
    </source>
</evidence>
<dbReference type="InterPro" id="IPR027417">
    <property type="entry name" value="P-loop_NTPase"/>
</dbReference>
<keyword evidence="3" id="KW-1185">Reference proteome</keyword>
<dbReference type="InterPro" id="IPR006935">
    <property type="entry name" value="Helicase/UvrB_N"/>
</dbReference>
<evidence type="ECO:0000313" key="3">
    <source>
        <dbReference type="Proteomes" id="UP000221384"/>
    </source>
</evidence>
<feature type="domain" description="Helicase ATP-binding" evidence="1">
    <location>
        <begin position="64"/>
        <end position="258"/>
    </location>
</feature>